<evidence type="ECO:0000313" key="3">
    <source>
        <dbReference type="Proteomes" id="UP000265520"/>
    </source>
</evidence>
<dbReference type="EMBL" id="LXQA011114302">
    <property type="protein sequence ID" value="MCI85390.1"/>
    <property type="molecule type" value="Genomic_DNA"/>
</dbReference>
<reference evidence="2 3" key="1">
    <citation type="journal article" date="2018" name="Front. Plant Sci.">
        <title>Red Clover (Trifolium pratense) and Zigzag Clover (T. medium) - A Picture of Genomic Similarities and Differences.</title>
        <authorList>
            <person name="Dluhosova J."/>
            <person name="Istvanek J."/>
            <person name="Nedelnik J."/>
            <person name="Repkova J."/>
        </authorList>
    </citation>
    <scope>NUCLEOTIDE SEQUENCE [LARGE SCALE GENOMIC DNA]</scope>
    <source>
        <strain evidence="3">cv. 10/8</strain>
        <tissue evidence="2">Leaf</tissue>
    </source>
</reference>
<name>A0A392VG92_9FABA</name>
<evidence type="ECO:0000256" key="1">
    <source>
        <dbReference type="SAM" id="MobiDB-lite"/>
    </source>
</evidence>
<proteinExistence type="predicted"/>
<dbReference type="Proteomes" id="UP000265520">
    <property type="component" value="Unassembled WGS sequence"/>
</dbReference>
<dbReference type="AlphaFoldDB" id="A0A392VG92"/>
<feature type="non-terminal residue" evidence="2">
    <location>
        <position position="1"/>
    </location>
</feature>
<evidence type="ECO:0000313" key="2">
    <source>
        <dbReference type="EMBL" id="MCI85390.1"/>
    </source>
</evidence>
<comment type="caution">
    <text evidence="2">The sequence shown here is derived from an EMBL/GenBank/DDBJ whole genome shotgun (WGS) entry which is preliminary data.</text>
</comment>
<keyword evidence="3" id="KW-1185">Reference proteome</keyword>
<protein>
    <submittedName>
        <fullName evidence="2">Uncharacterized protein</fullName>
    </submittedName>
</protein>
<sequence length="26" mass="2694">LNANAKGETNLDCNDGLMALGEDEEG</sequence>
<feature type="region of interest" description="Disordered" evidence="1">
    <location>
        <begin position="1"/>
        <end position="26"/>
    </location>
</feature>
<organism evidence="2 3">
    <name type="scientific">Trifolium medium</name>
    <dbReference type="NCBI Taxonomy" id="97028"/>
    <lineage>
        <taxon>Eukaryota</taxon>
        <taxon>Viridiplantae</taxon>
        <taxon>Streptophyta</taxon>
        <taxon>Embryophyta</taxon>
        <taxon>Tracheophyta</taxon>
        <taxon>Spermatophyta</taxon>
        <taxon>Magnoliopsida</taxon>
        <taxon>eudicotyledons</taxon>
        <taxon>Gunneridae</taxon>
        <taxon>Pentapetalae</taxon>
        <taxon>rosids</taxon>
        <taxon>fabids</taxon>
        <taxon>Fabales</taxon>
        <taxon>Fabaceae</taxon>
        <taxon>Papilionoideae</taxon>
        <taxon>50 kb inversion clade</taxon>
        <taxon>NPAAA clade</taxon>
        <taxon>Hologalegina</taxon>
        <taxon>IRL clade</taxon>
        <taxon>Trifolieae</taxon>
        <taxon>Trifolium</taxon>
    </lineage>
</organism>
<accession>A0A392VG92</accession>